<evidence type="ECO:0000259" key="10">
    <source>
        <dbReference type="Pfam" id="PF13874"/>
    </source>
</evidence>
<evidence type="ECO:0008006" key="15">
    <source>
        <dbReference type="Google" id="ProtNLM"/>
    </source>
</evidence>
<keyword evidence="4" id="KW-0509">mRNA transport</keyword>
<protein>
    <recommendedName>
        <fullName evidence="15">Nucleoporin Nup54 alpha-helical domain-containing protein</fullName>
    </recommendedName>
</protein>
<dbReference type="PANTHER" id="PTHR13000:SF0">
    <property type="entry name" value="NUCLEOPORIN P54"/>
    <property type="match status" value="1"/>
</dbReference>
<dbReference type="EMBL" id="AMQN01016100">
    <property type="status" value="NOT_ANNOTATED_CDS"/>
    <property type="molecule type" value="Genomic_DNA"/>
</dbReference>
<dbReference type="InterPro" id="IPR024864">
    <property type="entry name" value="Nup54/Nup57/Nup44"/>
</dbReference>
<keyword evidence="3" id="KW-0677">Repeat</keyword>
<keyword evidence="7" id="KW-0906">Nuclear pore complex</keyword>
<proteinExistence type="inferred from homology"/>
<dbReference type="EMBL" id="KB312541">
    <property type="protein sequence ID" value="ELT87031.1"/>
    <property type="molecule type" value="Genomic_DNA"/>
</dbReference>
<sequence>MVTAVIRPQIYGDERDTIVAKWNQLQAFWGTGKGYFNQQGEVVEFKPDNPFCRFKAVGYNLIPGTSNADGLVAIMFNKKFEEITKVQQSVVDTMQKIVVEAVGRTVGVNKMTISVCVEGVKEVPDDKCQMLMYLQDRADTGITRRISATDASSLLNQSQSQQQLSSQLCVTNVLPWVGLSKEQLKVYLDAVPTGIDPLIWQQAKLDNPDPEKLIPVPMTGFSDLNNRLQLQEAETAIQQSRLEMITQEIASLQHRQSDMVAKIEKYKRRQLELGHRVLKVMAKQEISRKAGFAIQGEEEQLRVQLEAIQGELNAPTQFKGRLNELMSQLRMLNQLGQGQPSVSYHMTPAAQSEIKDHLKQQQQGIRHLIDIIKEDLDDLKLIEGEMGCTA</sequence>
<organism evidence="12">
    <name type="scientific">Capitella teleta</name>
    <name type="common">Polychaete worm</name>
    <dbReference type="NCBI Taxonomy" id="283909"/>
    <lineage>
        <taxon>Eukaryota</taxon>
        <taxon>Metazoa</taxon>
        <taxon>Spiralia</taxon>
        <taxon>Lophotrochozoa</taxon>
        <taxon>Annelida</taxon>
        <taxon>Polychaeta</taxon>
        <taxon>Sedentaria</taxon>
        <taxon>Scolecida</taxon>
        <taxon>Capitellidae</taxon>
        <taxon>Capitella</taxon>
    </lineage>
</organism>
<comment type="similarity">
    <text evidence="9">Belongs to the NUP54 family.</text>
</comment>
<dbReference type="Pfam" id="PF13874">
    <property type="entry name" value="Nup54"/>
    <property type="match status" value="1"/>
</dbReference>
<dbReference type="HOGENOM" id="CLU_033371_0_0_1"/>
<evidence type="ECO:0000259" key="11">
    <source>
        <dbReference type="Pfam" id="PF18437"/>
    </source>
</evidence>
<dbReference type="Pfam" id="PF18437">
    <property type="entry name" value="Nup54_C"/>
    <property type="match status" value="1"/>
</dbReference>
<keyword evidence="14" id="KW-1185">Reference proteome</keyword>
<feature type="domain" description="Nucleoporin Nup54 alpha-helical" evidence="10">
    <location>
        <begin position="192"/>
        <end position="329"/>
    </location>
</feature>
<evidence type="ECO:0000256" key="3">
    <source>
        <dbReference type="ARBA" id="ARBA00022737"/>
    </source>
</evidence>
<keyword evidence="2" id="KW-0813">Transport</keyword>
<dbReference type="STRING" id="283909.R7T384"/>
<name>R7T384_CAPTE</name>
<dbReference type="GO" id="GO:0051028">
    <property type="term" value="P:mRNA transport"/>
    <property type="evidence" value="ECO:0007669"/>
    <property type="project" value="UniProtKB-KW"/>
</dbReference>
<reference evidence="12 14" key="2">
    <citation type="journal article" date="2013" name="Nature">
        <title>Insights into bilaterian evolution from three spiralian genomes.</title>
        <authorList>
            <person name="Simakov O."/>
            <person name="Marletaz F."/>
            <person name="Cho S.J."/>
            <person name="Edsinger-Gonzales E."/>
            <person name="Havlak P."/>
            <person name="Hellsten U."/>
            <person name="Kuo D.H."/>
            <person name="Larsson T."/>
            <person name="Lv J."/>
            <person name="Arendt D."/>
            <person name="Savage R."/>
            <person name="Osoegawa K."/>
            <person name="de Jong P."/>
            <person name="Grimwood J."/>
            <person name="Chapman J.A."/>
            <person name="Shapiro H."/>
            <person name="Aerts A."/>
            <person name="Otillar R.P."/>
            <person name="Terry A.Y."/>
            <person name="Boore J.L."/>
            <person name="Grigoriev I.V."/>
            <person name="Lindberg D.R."/>
            <person name="Seaver E.C."/>
            <person name="Weisblat D.A."/>
            <person name="Putnam N.H."/>
            <person name="Rokhsar D.S."/>
        </authorList>
    </citation>
    <scope>NUCLEOTIDE SEQUENCE</scope>
    <source>
        <strain evidence="12 14">I ESC-2004</strain>
    </source>
</reference>
<evidence type="ECO:0000256" key="9">
    <source>
        <dbReference type="ARBA" id="ARBA00060798"/>
    </source>
</evidence>
<evidence type="ECO:0000256" key="5">
    <source>
        <dbReference type="ARBA" id="ARBA00022927"/>
    </source>
</evidence>
<dbReference type="AlphaFoldDB" id="R7T384"/>
<evidence type="ECO:0000256" key="1">
    <source>
        <dbReference type="ARBA" id="ARBA00004567"/>
    </source>
</evidence>
<evidence type="ECO:0000256" key="2">
    <source>
        <dbReference type="ARBA" id="ARBA00022448"/>
    </source>
</evidence>
<evidence type="ECO:0000313" key="14">
    <source>
        <dbReference type="Proteomes" id="UP000014760"/>
    </source>
</evidence>
<gene>
    <name evidence="12" type="ORF">CAPTEDRAFT_154507</name>
</gene>
<dbReference type="Proteomes" id="UP000014760">
    <property type="component" value="Unassembled WGS sequence"/>
</dbReference>
<dbReference type="FunFam" id="1.20.5.490:FF:000003">
    <property type="entry name" value="nucleoporin p54 isoform X1"/>
    <property type="match status" value="1"/>
</dbReference>
<evidence type="ECO:0000313" key="13">
    <source>
        <dbReference type="EnsemblMetazoa" id="CapteP154507"/>
    </source>
</evidence>
<evidence type="ECO:0000256" key="6">
    <source>
        <dbReference type="ARBA" id="ARBA00023010"/>
    </source>
</evidence>
<dbReference type="FunCoup" id="R7T384">
    <property type="interactions" value="2558"/>
</dbReference>
<keyword evidence="5" id="KW-0653">Protein transport</keyword>
<dbReference type="GO" id="GO:0036228">
    <property type="term" value="P:protein localization to nuclear inner membrane"/>
    <property type="evidence" value="ECO:0007669"/>
    <property type="project" value="TreeGrafter"/>
</dbReference>
<dbReference type="GO" id="GO:0044613">
    <property type="term" value="C:nuclear pore central transport channel"/>
    <property type="evidence" value="ECO:0007669"/>
    <property type="project" value="TreeGrafter"/>
</dbReference>
<evidence type="ECO:0000256" key="8">
    <source>
        <dbReference type="ARBA" id="ARBA00023242"/>
    </source>
</evidence>
<comment type="subcellular location">
    <subcellularLocation>
        <location evidence="1">Nucleus</location>
        <location evidence="1">Nuclear pore complex</location>
    </subcellularLocation>
</comment>
<dbReference type="OrthoDB" id="6162375at2759"/>
<dbReference type="EnsemblMetazoa" id="CapteT154507">
    <property type="protein sequence ID" value="CapteP154507"/>
    <property type="gene ID" value="CapteG154507"/>
</dbReference>
<keyword evidence="8" id="KW-0539">Nucleus</keyword>
<dbReference type="Gene3D" id="1.20.5.490">
    <property type="entry name" value="Single helix bin"/>
    <property type="match status" value="1"/>
</dbReference>
<reference evidence="13" key="3">
    <citation type="submission" date="2015-06" db="UniProtKB">
        <authorList>
            <consortium name="EnsemblMetazoa"/>
        </authorList>
    </citation>
    <scope>IDENTIFICATION</scope>
</reference>
<evidence type="ECO:0000256" key="7">
    <source>
        <dbReference type="ARBA" id="ARBA00023132"/>
    </source>
</evidence>
<dbReference type="Gene3D" id="1.20.5.170">
    <property type="match status" value="1"/>
</dbReference>
<dbReference type="OMA" id="RCALDHI"/>
<evidence type="ECO:0000313" key="12">
    <source>
        <dbReference type="EMBL" id="ELT87031.1"/>
    </source>
</evidence>
<dbReference type="GO" id="GO:0006607">
    <property type="term" value="P:NLS-bearing protein import into nucleus"/>
    <property type="evidence" value="ECO:0007669"/>
    <property type="project" value="TreeGrafter"/>
</dbReference>
<dbReference type="GO" id="GO:0017056">
    <property type="term" value="F:structural constituent of nuclear pore"/>
    <property type="evidence" value="ECO:0007669"/>
    <property type="project" value="TreeGrafter"/>
</dbReference>
<evidence type="ECO:0000256" key="4">
    <source>
        <dbReference type="ARBA" id="ARBA00022816"/>
    </source>
</evidence>
<dbReference type="InterPro" id="IPR025712">
    <property type="entry name" value="Nup54_alpha-helical_dom"/>
</dbReference>
<dbReference type="InterPro" id="IPR040985">
    <property type="entry name" value="Nup54_C"/>
</dbReference>
<dbReference type="GO" id="GO:0006999">
    <property type="term" value="P:nuclear pore organization"/>
    <property type="evidence" value="ECO:0007669"/>
    <property type="project" value="TreeGrafter"/>
</dbReference>
<dbReference type="PANTHER" id="PTHR13000">
    <property type="entry name" value="NUCLEOPORIN P54"/>
    <property type="match status" value="1"/>
</dbReference>
<accession>R7T384</accession>
<keyword evidence="6" id="KW-0811">Translocation</keyword>
<feature type="domain" description="Nup54 C-terminal interacting" evidence="11">
    <location>
        <begin position="344"/>
        <end position="382"/>
    </location>
</feature>
<reference evidence="14" key="1">
    <citation type="submission" date="2012-12" db="EMBL/GenBank/DDBJ databases">
        <authorList>
            <person name="Hellsten U."/>
            <person name="Grimwood J."/>
            <person name="Chapman J.A."/>
            <person name="Shapiro H."/>
            <person name="Aerts A."/>
            <person name="Otillar R.P."/>
            <person name="Terry A.Y."/>
            <person name="Boore J.L."/>
            <person name="Simakov O."/>
            <person name="Marletaz F."/>
            <person name="Cho S.-J."/>
            <person name="Edsinger-Gonzales E."/>
            <person name="Havlak P."/>
            <person name="Kuo D.-H."/>
            <person name="Larsson T."/>
            <person name="Lv J."/>
            <person name="Arendt D."/>
            <person name="Savage R."/>
            <person name="Osoegawa K."/>
            <person name="de Jong P."/>
            <person name="Lindberg D.R."/>
            <person name="Seaver E.C."/>
            <person name="Weisblat D.A."/>
            <person name="Putnam N.H."/>
            <person name="Grigoriev I.V."/>
            <person name="Rokhsar D.S."/>
        </authorList>
    </citation>
    <scope>NUCLEOTIDE SEQUENCE</scope>
    <source>
        <strain evidence="14">I ESC-2004</strain>
    </source>
</reference>